<keyword evidence="1" id="KW-0472">Membrane</keyword>
<dbReference type="Proteomes" id="UP000271098">
    <property type="component" value="Unassembled WGS sequence"/>
</dbReference>
<keyword evidence="1" id="KW-1133">Transmembrane helix</keyword>
<dbReference type="EMBL" id="UYRT01006730">
    <property type="protein sequence ID" value="VDK41005.1"/>
    <property type="molecule type" value="Genomic_DNA"/>
</dbReference>
<protein>
    <submittedName>
        <fullName evidence="4">DUF4220 domain-containing protein</fullName>
    </submittedName>
</protein>
<feature type="transmembrane region" description="Helical" evidence="1">
    <location>
        <begin position="142"/>
        <end position="168"/>
    </location>
</feature>
<organism evidence="4">
    <name type="scientific">Gongylonema pulchrum</name>
    <dbReference type="NCBI Taxonomy" id="637853"/>
    <lineage>
        <taxon>Eukaryota</taxon>
        <taxon>Metazoa</taxon>
        <taxon>Ecdysozoa</taxon>
        <taxon>Nematoda</taxon>
        <taxon>Chromadorea</taxon>
        <taxon>Rhabditida</taxon>
        <taxon>Spirurina</taxon>
        <taxon>Spiruromorpha</taxon>
        <taxon>Spiruroidea</taxon>
        <taxon>Gongylonematidae</taxon>
        <taxon>Gongylonema</taxon>
    </lineage>
</organism>
<dbReference type="AlphaFoldDB" id="A0A183D509"/>
<evidence type="ECO:0000313" key="4">
    <source>
        <dbReference type="WBParaSite" id="GPUH_0000380701-mRNA-1"/>
    </source>
</evidence>
<evidence type="ECO:0000313" key="3">
    <source>
        <dbReference type="Proteomes" id="UP000271098"/>
    </source>
</evidence>
<sequence>MTRHCPYIVTAAFMVLSVVLFFKFVDRAVLQASERIARNKRVRFRNAQIRCLTRKGLPYEEFLEKVLQSKTIHKQFDGLQQDLASWPNDISAIFRQILIDYLHHFSGKIIRCERIHVLHKKNEACFSTTDYTEKQMHPGYHYAYFMLVIVIGMIPYADYATMSCWLLSN</sequence>
<reference evidence="2 3" key="2">
    <citation type="submission" date="2018-11" db="EMBL/GenBank/DDBJ databases">
        <authorList>
            <consortium name="Pathogen Informatics"/>
        </authorList>
    </citation>
    <scope>NUCLEOTIDE SEQUENCE [LARGE SCALE GENOMIC DNA]</scope>
</reference>
<name>A0A183D509_9BILA</name>
<evidence type="ECO:0000256" key="1">
    <source>
        <dbReference type="SAM" id="Phobius"/>
    </source>
</evidence>
<gene>
    <name evidence="2" type="ORF">GPUH_LOCUS3799</name>
</gene>
<keyword evidence="1" id="KW-0812">Transmembrane</keyword>
<dbReference type="WBParaSite" id="GPUH_0000380701-mRNA-1">
    <property type="protein sequence ID" value="GPUH_0000380701-mRNA-1"/>
    <property type="gene ID" value="GPUH_0000380701"/>
</dbReference>
<accession>A0A183D509</accession>
<feature type="transmembrane region" description="Helical" evidence="1">
    <location>
        <begin position="6"/>
        <end position="25"/>
    </location>
</feature>
<proteinExistence type="predicted"/>
<evidence type="ECO:0000313" key="2">
    <source>
        <dbReference type="EMBL" id="VDK41005.1"/>
    </source>
</evidence>
<reference evidence="4" key="1">
    <citation type="submission" date="2016-06" db="UniProtKB">
        <authorList>
            <consortium name="WormBaseParasite"/>
        </authorList>
    </citation>
    <scope>IDENTIFICATION</scope>
</reference>
<keyword evidence="3" id="KW-1185">Reference proteome</keyword>